<evidence type="ECO:0000256" key="10">
    <source>
        <dbReference type="SAM" id="MobiDB-lite"/>
    </source>
</evidence>
<dbReference type="InterPro" id="IPR018053">
    <property type="entry name" value="Glyco_hydro_32_AS"/>
</dbReference>
<evidence type="ECO:0000259" key="12">
    <source>
        <dbReference type="Pfam" id="PF08244"/>
    </source>
</evidence>
<dbReference type="InterPro" id="IPR001362">
    <property type="entry name" value="Glyco_hydro_32"/>
</dbReference>
<comment type="pathway">
    <text evidence="1 9">Glycan biosynthesis; sucrose metabolism.</text>
</comment>
<keyword evidence="9" id="KW-0963">Cytoplasm</keyword>
<feature type="domain" description="Glycosyl hydrolase family 32 N-terminal" evidence="11">
    <location>
        <begin position="37"/>
        <end position="345"/>
    </location>
</feature>
<dbReference type="SUPFAM" id="SSF75005">
    <property type="entry name" value="Arabinanase/levansucrase/invertase"/>
    <property type="match status" value="1"/>
</dbReference>
<dbReference type="EMBL" id="BHEO01000002">
    <property type="protein sequence ID" value="GBU03888.1"/>
    <property type="molecule type" value="Genomic_DNA"/>
</dbReference>
<reference evidence="14 15" key="2">
    <citation type="submission" date="2019-03" db="EMBL/GenBank/DDBJ databases">
        <title>Genomic Encyclopedia of Type Strains, Phase IV (KMG-IV): sequencing the most valuable type-strain genomes for metagenomic binning, comparative biology and taxonomic classification.</title>
        <authorList>
            <person name="Goeker M."/>
        </authorList>
    </citation>
    <scope>NUCLEOTIDE SEQUENCE [LARGE SCALE GENOMIC DNA]</scope>
    <source>
        <strain evidence="14 15">DSM 103426</strain>
    </source>
</reference>
<dbReference type="Gene3D" id="2.60.120.560">
    <property type="entry name" value="Exo-inulinase, domain 1"/>
    <property type="match status" value="1"/>
</dbReference>
<dbReference type="Pfam" id="PF08244">
    <property type="entry name" value="Glyco_hydro_32C"/>
    <property type="match status" value="1"/>
</dbReference>
<dbReference type="InterPro" id="IPR006232">
    <property type="entry name" value="Suc6P_hydrolase"/>
</dbReference>
<dbReference type="Gene3D" id="2.115.10.20">
    <property type="entry name" value="Glycosyl hydrolase domain, family 43"/>
    <property type="match status" value="1"/>
</dbReference>
<dbReference type="PANTHER" id="PTHR43101">
    <property type="entry name" value="BETA-FRUCTOSIDASE"/>
    <property type="match status" value="1"/>
</dbReference>
<dbReference type="InterPro" id="IPR013189">
    <property type="entry name" value="Glyco_hydro_32_C"/>
</dbReference>
<dbReference type="SUPFAM" id="SSF49899">
    <property type="entry name" value="Concanavalin A-like lectins/glucanases"/>
    <property type="match status" value="1"/>
</dbReference>
<feature type="region of interest" description="Disordered" evidence="10">
    <location>
        <begin position="1"/>
        <end position="32"/>
    </location>
</feature>
<dbReference type="CDD" id="cd08996">
    <property type="entry name" value="GH32_FFase"/>
    <property type="match status" value="1"/>
</dbReference>
<proteinExistence type="inferred from homology"/>
<dbReference type="PROSITE" id="PS00609">
    <property type="entry name" value="GLYCOSYL_HYDROL_F32"/>
    <property type="match status" value="1"/>
</dbReference>
<dbReference type="NCBIfam" id="TIGR01322">
    <property type="entry name" value="scrB_fam"/>
    <property type="match status" value="1"/>
</dbReference>
<comment type="subcellular location">
    <subcellularLocation>
        <location evidence="9">Cytoplasm</location>
    </subcellularLocation>
</comment>
<dbReference type="UniPathway" id="UPA00238"/>
<dbReference type="InterPro" id="IPR023296">
    <property type="entry name" value="Glyco_hydro_beta-prop_sf"/>
</dbReference>
<evidence type="ECO:0000256" key="6">
    <source>
        <dbReference type="ARBA" id="ARBA00023295"/>
    </source>
</evidence>
<dbReference type="InterPro" id="IPR013148">
    <property type="entry name" value="Glyco_hydro_32_N"/>
</dbReference>
<comment type="caution">
    <text evidence="14">The sequence shown here is derived from an EMBL/GenBank/DDBJ whole genome shotgun (WGS) entry which is preliminary data.</text>
</comment>
<evidence type="ECO:0000256" key="5">
    <source>
        <dbReference type="ARBA" id="ARBA00022801"/>
    </source>
</evidence>
<reference evidence="13 16" key="1">
    <citation type="journal article" date="2018" name="Int. J. Syst. Evol. Microbiol.">
        <title>Draft Genome Sequence of Faecalimonas umbilicata JCM 30896T, an Acetate-Producing Bacterium Isolated from Human Feces.</title>
        <authorList>
            <person name="Sakamoto M."/>
            <person name="Ikeyama N."/>
            <person name="Yuki M."/>
            <person name="Ohkuma M."/>
        </authorList>
    </citation>
    <scope>NUCLEOTIDE SEQUENCE [LARGE SCALE GENOMIC DNA]</scope>
    <source>
        <strain evidence="13 16">EGH7</strain>
    </source>
</reference>
<comment type="function">
    <text evidence="9">Enables the bacterium to metabolize sucrose as a sole carbon source.</text>
</comment>
<keyword evidence="9" id="KW-0119">Carbohydrate metabolism</keyword>
<dbReference type="AlphaFoldDB" id="A0A4R3JNT4"/>
<evidence type="ECO:0000256" key="4">
    <source>
        <dbReference type="ARBA" id="ARBA00019623"/>
    </source>
</evidence>
<evidence type="ECO:0000313" key="13">
    <source>
        <dbReference type="EMBL" id="GBU03888.1"/>
    </source>
</evidence>
<dbReference type="GO" id="GO:0004564">
    <property type="term" value="F:beta-fructofuranosidase activity"/>
    <property type="evidence" value="ECO:0007669"/>
    <property type="project" value="UniProtKB-EC"/>
</dbReference>
<evidence type="ECO:0000256" key="1">
    <source>
        <dbReference type="ARBA" id="ARBA00004914"/>
    </source>
</evidence>
<dbReference type="GO" id="GO:0005737">
    <property type="term" value="C:cytoplasm"/>
    <property type="evidence" value="ECO:0007669"/>
    <property type="project" value="UniProtKB-SubCell"/>
</dbReference>
<comment type="similarity">
    <text evidence="2 8">Belongs to the glycosyl hydrolase 32 family.</text>
</comment>
<dbReference type="EMBL" id="SLZV01000010">
    <property type="protein sequence ID" value="TCS68204.1"/>
    <property type="molecule type" value="Genomic_DNA"/>
</dbReference>
<dbReference type="EC" id="3.2.1.26" evidence="3 8"/>
<evidence type="ECO:0000256" key="9">
    <source>
        <dbReference type="RuleBase" id="RU365015"/>
    </source>
</evidence>
<evidence type="ECO:0000256" key="8">
    <source>
        <dbReference type="RuleBase" id="RU362110"/>
    </source>
</evidence>
<evidence type="ECO:0000256" key="3">
    <source>
        <dbReference type="ARBA" id="ARBA00012758"/>
    </source>
</evidence>
<dbReference type="Pfam" id="PF00251">
    <property type="entry name" value="Glyco_hydro_32N"/>
    <property type="match status" value="1"/>
</dbReference>
<evidence type="ECO:0000313" key="14">
    <source>
        <dbReference type="EMBL" id="TCS68204.1"/>
    </source>
</evidence>
<evidence type="ECO:0000256" key="2">
    <source>
        <dbReference type="ARBA" id="ARBA00009902"/>
    </source>
</evidence>
<name>A0A4R3JNT4_9FIRM</name>
<dbReference type="PANTHER" id="PTHR43101:SF1">
    <property type="entry name" value="BETA-FRUCTOSIDASE"/>
    <property type="match status" value="1"/>
</dbReference>
<accession>A0A4R3JNT4</accession>
<keyword evidence="16" id="KW-1185">Reference proteome</keyword>
<evidence type="ECO:0000313" key="15">
    <source>
        <dbReference type="Proteomes" id="UP000294613"/>
    </source>
</evidence>
<dbReference type="Proteomes" id="UP000702954">
    <property type="component" value="Unassembled WGS sequence"/>
</dbReference>
<dbReference type="SMART" id="SM00640">
    <property type="entry name" value="Glyco_32"/>
    <property type="match status" value="1"/>
</dbReference>
<keyword evidence="5 8" id="KW-0378">Hydrolase</keyword>
<evidence type="ECO:0000313" key="16">
    <source>
        <dbReference type="Proteomes" id="UP000702954"/>
    </source>
</evidence>
<comment type="catalytic activity">
    <reaction evidence="8">
        <text>Hydrolysis of terminal non-reducing beta-D-fructofuranoside residues in beta-D-fructofuranosides.</text>
        <dbReference type="EC" id="3.2.1.26"/>
    </reaction>
</comment>
<sequence length="496" mass="57709">MNRKTGDQSVSEKLERAREYEKNRQNEISSEEKPVFHITPPIGWMNDPNGFSFYDGKIHLFYQYHPYTREWGPMHWGHSVSEDMISWENLPVALAPDEKYDALGCFSGSALEANGKHVLLYTGVSRQVLEDGREEERQNQCIAYGDGISYEKSSKNPVVTGELMPENCSRIDFRDPKVWKKGDTYYLIVGNKNAEQKGQVVLFSSKNLEDWKFETVLAENSDGKVGTMWECPDFFALDEKYFLICSPQNMKAQKYEFHNGNNSVYFVGDYDENTHTFQKEMPKTLDYGLDFYAPQTTELPDGRRILIAWMKSWDACVIPEEQKWQGMMTLPRELHYVNGKLYQKPVEELKNYRKNSCLLENQEVSGTVQFDEVKGRILDLTVEICEGVFDEFCIELAHNQEYTTSYTYYRKKQIMEVNRTYCGVTRDIVCQRAWKLPEQKEPLKLRFIMDRQSIELFINDGEQVSTTAICTPMEAEEIVFCCDGTVKINVEKHELI</sequence>
<evidence type="ECO:0000256" key="7">
    <source>
        <dbReference type="ARBA" id="ARBA00033367"/>
    </source>
</evidence>
<dbReference type="GO" id="GO:0005985">
    <property type="term" value="P:sucrose metabolic process"/>
    <property type="evidence" value="ECO:0007669"/>
    <property type="project" value="UniProtKB-UniPathway"/>
</dbReference>
<gene>
    <name evidence="14" type="ORF">EDD74_11032</name>
    <name evidence="13" type="ORF">FAEUMB_04290</name>
</gene>
<evidence type="ECO:0000259" key="11">
    <source>
        <dbReference type="Pfam" id="PF00251"/>
    </source>
</evidence>
<feature type="domain" description="Glycosyl hydrolase family 32 C-terminal" evidence="12">
    <location>
        <begin position="348"/>
        <end position="487"/>
    </location>
</feature>
<dbReference type="Proteomes" id="UP000294613">
    <property type="component" value="Unassembled WGS sequence"/>
</dbReference>
<dbReference type="RefSeq" id="WP_116441067.1">
    <property type="nucleotide sequence ID" value="NZ_BHEO01000002.1"/>
</dbReference>
<dbReference type="InterPro" id="IPR051214">
    <property type="entry name" value="GH32_Enzymes"/>
</dbReference>
<protein>
    <recommendedName>
        <fullName evidence="4 8">Sucrose-6-phosphate hydrolase</fullName>
        <ecNumber evidence="3 8">3.2.1.26</ecNumber>
    </recommendedName>
    <alternativeName>
        <fullName evidence="7 9">Invertase</fullName>
    </alternativeName>
</protein>
<organism evidence="14 15">
    <name type="scientific">Faecalimonas umbilicata</name>
    <dbReference type="NCBI Taxonomy" id="1912855"/>
    <lineage>
        <taxon>Bacteria</taxon>
        <taxon>Bacillati</taxon>
        <taxon>Bacillota</taxon>
        <taxon>Clostridia</taxon>
        <taxon>Lachnospirales</taxon>
        <taxon>Lachnospiraceae</taxon>
        <taxon>Faecalimonas</taxon>
    </lineage>
</organism>
<keyword evidence="6 8" id="KW-0326">Glycosidase</keyword>
<dbReference type="InterPro" id="IPR013320">
    <property type="entry name" value="ConA-like_dom_sf"/>
</dbReference>